<protein>
    <recommendedName>
        <fullName evidence="1">Co-chaperone DjlA N-terminal domain-containing protein</fullName>
    </recommendedName>
</protein>
<feature type="domain" description="Co-chaperone DjlA N-terminal" evidence="1">
    <location>
        <begin position="29"/>
        <end position="143"/>
    </location>
</feature>
<name>A0A330LKN1_9GAMM</name>
<dbReference type="CDD" id="cd07313">
    <property type="entry name" value="terB_like_2"/>
    <property type="match status" value="1"/>
</dbReference>
<evidence type="ECO:0000313" key="3">
    <source>
        <dbReference type="Proteomes" id="UP000250163"/>
    </source>
</evidence>
<dbReference type="Proteomes" id="UP000250163">
    <property type="component" value="Chromosome MORIYA"/>
</dbReference>
<dbReference type="KEGG" id="mya:MORIYA_0785"/>
<dbReference type="Pfam" id="PF05099">
    <property type="entry name" value="TerB"/>
    <property type="match status" value="1"/>
</dbReference>
<proteinExistence type="predicted"/>
<keyword evidence="3" id="KW-1185">Reference proteome</keyword>
<accession>A0A330LKN1</accession>
<dbReference type="OrthoDB" id="5294347at2"/>
<dbReference type="InterPro" id="IPR029024">
    <property type="entry name" value="TerB-like"/>
</dbReference>
<sequence length="149" mass="16634">MFKAIQNLFKQLANDTSLPGAVDTQEFELSMAALLCEVASADSSINEKESAAKVHQLSLLLGIDKDRASELLAIAIKDSEESISIYEFTSKLRNVEYKQRNVLIESMWNIAYADGVIDPHEEALIRQVADLIYVKHSDYIKAKLAAFPE</sequence>
<dbReference type="Gene3D" id="1.10.3680.10">
    <property type="entry name" value="TerB-like"/>
    <property type="match status" value="1"/>
</dbReference>
<dbReference type="SUPFAM" id="SSF158682">
    <property type="entry name" value="TerB-like"/>
    <property type="match status" value="1"/>
</dbReference>
<dbReference type="EMBL" id="LS483250">
    <property type="protein sequence ID" value="SQD77263.1"/>
    <property type="molecule type" value="Genomic_DNA"/>
</dbReference>
<reference evidence="3" key="1">
    <citation type="submission" date="2018-05" db="EMBL/GenBank/DDBJ databases">
        <authorList>
            <person name="Cea G.-C."/>
            <person name="William W."/>
        </authorList>
    </citation>
    <scope>NUCLEOTIDE SEQUENCE [LARGE SCALE GENOMIC DNA]</scope>
    <source>
        <strain evidence="3">DB21MT 5</strain>
    </source>
</reference>
<gene>
    <name evidence="2" type="ORF">MORIYA_0785</name>
</gene>
<dbReference type="AlphaFoldDB" id="A0A330LKN1"/>
<dbReference type="InterPro" id="IPR007791">
    <property type="entry name" value="DjlA_N"/>
</dbReference>
<organism evidence="2 3">
    <name type="scientific">Moritella yayanosii</name>
    <dbReference type="NCBI Taxonomy" id="69539"/>
    <lineage>
        <taxon>Bacteria</taxon>
        <taxon>Pseudomonadati</taxon>
        <taxon>Pseudomonadota</taxon>
        <taxon>Gammaproteobacteria</taxon>
        <taxon>Alteromonadales</taxon>
        <taxon>Moritellaceae</taxon>
        <taxon>Moritella</taxon>
    </lineage>
</organism>
<evidence type="ECO:0000259" key="1">
    <source>
        <dbReference type="Pfam" id="PF05099"/>
    </source>
</evidence>
<evidence type="ECO:0000313" key="2">
    <source>
        <dbReference type="EMBL" id="SQD77263.1"/>
    </source>
</evidence>
<dbReference type="RefSeq" id="WP_112712794.1">
    <property type="nucleotide sequence ID" value="NZ_LS483250.1"/>
</dbReference>